<gene>
    <name evidence="3" type="ORF">A4X06_0g6998</name>
</gene>
<dbReference type="PANTHER" id="PTHR47592">
    <property type="entry name" value="PBF68 PROTEIN"/>
    <property type="match status" value="1"/>
</dbReference>
<evidence type="ECO:0000256" key="1">
    <source>
        <dbReference type="SAM" id="MobiDB-lite"/>
    </source>
</evidence>
<dbReference type="Pfam" id="PF14223">
    <property type="entry name" value="Retrotran_gag_2"/>
    <property type="match status" value="1"/>
</dbReference>
<reference evidence="3" key="2">
    <citation type="journal article" date="2019" name="IMA Fungus">
        <title>Genome sequencing and comparison of five Tilletia species to identify candidate genes for the detection of regulated species infecting wheat.</title>
        <authorList>
            <person name="Nguyen H.D.T."/>
            <person name="Sultana T."/>
            <person name="Kesanakurti P."/>
            <person name="Hambleton S."/>
        </authorList>
    </citation>
    <scope>NUCLEOTIDE SEQUENCE</scope>
    <source>
        <strain evidence="3">DAOMC 236426</strain>
    </source>
</reference>
<dbReference type="EMBL" id="LWDE02001120">
    <property type="protein sequence ID" value="KAE8242338.1"/>
    <property type="molecule type" value="Genomic_DNA"/>
</dbReference>
<feature type="domain" description="Retrovirus-related Pol polyprotein from transposon TNT 1-94-like beta-barrel" evidence="2">
    <location>
        <begin position="303"/>
        <end position="383"/>
    </location>
</feature>
<dbReference type="InterPro" id="IPR054722">
    <property type="entry name" value="PolX-like_BBD"/>
</dbReference>
<sequence length="579" mass="64323">MTDTHDADTRAAGNMAKLTSSNWSHWHPLLLLILRGRDLLDTIDPAAVPKEDENAGPVNPLAVEMFRRRQDRTTYIIGFSCSPSIQAKVIKKHSPIEMLEVAKEECLSGSYANTARFLKQLIDLGSEPKEDMREHIGKIDTIFSNLNAVGYPLTEKAKVVHLLATLPSSYGGLAMAMDVLGSAATYERLQVHITEEEHRQQHYTAQAKKETALIAHHASASKNSNDRQRSPRSDRNARCDYCKKKGHDEDVCRTKERHEEEDKGVSDRADYAYTGRETHSETIYMGQVMLCTDKEGTRSPLTFIVDSGATEHIVTDLRWFTEFEPVEESRVVTTDNGDRMPVLGIGAVKVCTENGEIISIDGVTYVPEAVSNLLSVSKMVNEGLKIVFAQDTCRVTRPDRTCVATATREEGQYTIHAREPQDLDAVLTGRVKPGTTPAAAQDTAERNRPLLDVLDNPDEGQHIIGQQDMHPRDVAYARSILTKQQGSSSALLDFGLADSTGAAEQREHLQGKKKEVKVNDASKPEKDAIRISCTHRNNPLGFPRIKEEGVGISNKYLTIKDLDNRSNTAYSHTALTFIY</sequence>
<dbReference type="Pfam" id="PF22936">
    <property type="entry name" value="Pol_BBD"/>
    <property type="match status" value="1"/>
</dbReference>
<accession>A0A8X7MNG0</accession>
<dbReference type="PANTHER" id="PTHR47592:SF29">
    <property type="entry name" value="ZINC FINGER, CCHC-TYPE"/>
    <property type="match status" value="1"/>
</dbReference>
<feature type="compositionally biased region" description="Basic and acidic residues" evidence="1">
    <location>
        <begin position="504"/>
        <end position="523"/>
    </location>
</feature>
<organism evidence="3 4">
    <name type="scientific">Tilletia controversa</name>
    <name type="common">dwarf bunt fungus</name>
    <dbReference type="NCBI Taxonomy" id="13291"/>
    <lineage>
        <taxon>Eukaryota</taxon>
        <taxon>Fungi</taxon>
        <taxon>Dikarya</taxon>
        <taxon>Basidiomycota</taxon>
        <taxon>Ustilaginomycotina</taxon>
        <taxon>Exobasidiomycetes</taxon>
        <taxon>Tilletiales</taxon>
        <taxon>Tilletiaceae</taxon>
        <taxon>Tilletia</taxon>
    </lineage>
</organism>
<evidence type="ECO:0000313" key="4">
    <source>
        <dbReference type="Proteomes" id="UP000077684"/>
    </source>
</evidence>
<reference evidence="3" key="1">
    <citation type="submission" date="2016-04" db="EMBL/GenBank/DDBJ databases">
        <authorList>
            <person name="Nguyen H.D."/>
            <person name="Samba Siva P."/>
            <person name="Cullis J."/>
            <person name="Levesque C.A."/>
            <person name="Hambleton S."/>
        </authorList>
    </citation>
    <scope>NUCLEOTIDE SEQUENCE</scope>
    <source>
        <strain evidence="3">DAOMC 236426</strain>
    </source>
</reference>
<feature type="region of interest" description="Disordered" evidence="1">
    <location>
        <begin position="503"/>
        <end position="523"/>
    </location>
</feature>
<name>A0A8X7MNG0_9BASI</name>
<feature type="region of interest" description="Disordered" evidence="1">
    <location>
        <begin position="215"/>
        <end position="240"/>
    </location>
</feature>
<protein>
    <recommendedName>
        <fullName evidence="2">Retrovirus-related Pol polyprotein from transposon TNT 1-94-like beta-barrel domain-containing protein</fullName>
    </recommendedName>
</protein>
<comment type="caution">
    <text evidence="3">The sequence shown here is derived from an EMBL/GenBank/DDBJ whole genome shotgun (WGS) entry which is preliminary data.</text>
</comment>
<dbReference type="AlphaFoldDB" id="A0A8X7MNG0"/>
<evidence type="ECO:0000259" key="2">
    <source>
        <dbReference type="Pfam" id="PF22936"/>
    </source>
</evidence>
<evidence type="ECO:0000313" key="3">
    <source>
        <dbReference type="EMBL" id="KAE8242338.1"/>
    </source>
</evidence>
<keyword evidence="4" id="KW-1185">Reference proteome</keyword>
<feature type="compositionally biased region" description="Basic and acidic residues" evidence="1">
    <location>
        <begin position="224"/>
        <end position="240"/>
    </location>
</feature>
<dbReference type="Proteomes" id="UP000077684">
    <property type="component" value="Unassembled WGS sequence"/>
</dbReference>
<proteinExistence type="predicted"/>